<comment type="subcellular location">
    <subcellularLocation>
        <location evidence="1">Membrane</location>
        <topology evidence="1">Single-pass membrane protein</topology>
    </subcellularLocation>
</comment>
<dbReference type="GO" id="GO:0008233">
    <property type="term" value="F:peptidase activity"/>
    <property type="evidence" value="ECO:0007669"/>
    <property type="project" value="UniProtKB-KW"/>
</dbReference>
<protein>
    <submittedName>
        <fullName evidence="6">Regulator of protease activity HflC (Stomatin/prohibitin superfamily)</fullName>
    </submittedName>
</protein>
<dbReference type="PANTHER" id="PTHR42911:SF2">
    <property type="entry name" value="PROHIBITIN FAMILY PROTEIN"/>
    <property type="match status" value="1"/>
</dbReference>
<keyword evidence="6" id="KW-0645">Protease</keyword>
<proteinExistence type="predicted"/>
<feature type="transmembrane region" description="Helical" evidence="4">
    <location>
        <begin position="55"/>
        <end position="76"/>
    </location>
</feature>
<feature type="region of interest" description="Disordered" evidence="3">
    <location>
        <begin position="15"/>
        <end position="46"/>
    </location>
</feature>
<reference evidence="6 7" key="1">
    <citation type="submission" date="2023-07" db="EMBL/GenBank/DDBJ databases">
        <title>Sorghum-associated microbial communities from plants grown in Nebraska, USA.</title>
        <authorList>
            <person name="Schachtman D."/>
        </authorList>
    </citation>
    <scope>NUCLEOTIDE SEQUENCE [LARGE SCALE GENOMIC DNA]</scope>
    <source>
        <strain evidence="6 7">4249</strain>
    </source>
</reference>
<keyword evidence="4" id="KW-1133">Transmembrane helix</keyword>
<dbReference type="SUPFAM" id="SSF117892">
    <property type="entry name" value="Band 7/SPFH domain"/>
    <property type="match status" value="1"/>
</dbReference>
<name>A0ABU1WNL7_9BURK</name>
<gene>
    <name evidence="6" type="ORF">J2W49_002826</name>
</gene>
<feature type="compositionally biased region" description="Low complexity" evidence="3">
    <location>
        <begin position="28"/>
        <end position="42"/>
    </location>
</feature>
<keyword evidence="2" id="KW-0175">Coiled coil</keyword>
<evidence type="ECO:0000313" key="7">
    <source>
        <dbReference type="Proteomes" id="UP001265700"/>
    </source>
</evidence>
<evidence type="ECO:0000313" key="6">
    <source>
        <dbReference type="EMBL" id="MDR7150863.1"/>
    </source>
</evidence>
<keyword evidence="4" id="KW-0472">Membrane</keyword>
<sequence>MLLFDALSRAWRRLRGQPPEPVPDAPETEFAPSASAPATASARPYRPMPMPRVDLQPLVVGVLVVSLVVGAAWVMVKYPPVRQLVPGELAVRSNQLTGDTTVWRSGSLWAWPGIHRVTVHDLHDRHWEATAMARADGPEPAQTVEGLSIGIALKLRYAIDVEQRSGAQLHSLPANLDQQIVEPAVQATVYRIVSRHTVREIFSSQRGQIEEAMVREIGTRLARDGLVLRSLHIGQIDLPADYRRGMEVLLTEGLEAEKMRYTLELREKQVREGELKANADKARREIAAEAAAREQIIAAKAQEEAMKHVLPFKQRQIEQRKLEAEAARVQRVQQAKANAEAREIESQAEADARRKLADAEAYRQASLGKVQAEQMAVEGALITRHPLLIQKTMADRLSDKVQVIIASPPQSGGFIGDQLLGTHTAAAPAPRGRQVTYLEDEHRVVER</sequence>
<evidence type="ECO:0000256" key="3">
    <source>
        <dbReference type="SAM" id="MobiDB-lite"/>
    </source>
</evidence>
<dbReference type="Pfam" id="PF01145">
    <property type="entry name" value="Band_7"/>
    <property type="match status" value="1"/>
</dbReference>
<dbReference type="GO" id="GO:0006508">
    <property type="term" value="P:proteolysis"/>
    <property type="evidence" value="ECO:0007669"/>
    <property type="project" value="UniProtKB-KW"/>
</dbReference>
<evidence type="ECO:0000256" key="1">
    <source>
        <dbReference type="ARBA" id="ARBA00004167"/>
    </source>
</evidence>
<feature type="coiled-coil region" evidence="2">
    <location>
        <begin position="322"/>
        <end position="349"/>
    </location>
</feature>
<dbReference type="InterPro" id="IPR001107">
    <property type="entry name" value="Band_7"/>
</dbReference>
<dbReference type="RefSeq" id="WP_310317122.1">
    <property type="nucleotide sequence ID" value="NZ_JAVDWU010000005.1"/>
</dbReference>
<dbReference type="InterPro" id="IPR036013">
    <property type="entry name" value="Band_7/SPFH_dom_sf"/>
</dbReference>
<accession>A0ABU1WNL7</accession>
<dbReference type="Gene3D" id="3.30.479.30">
    <property type="entry name" value="Band 7 domain"/>
    <property type="match status" value="1"/>
</dbReference>
<comment type="caution">
    <text evidence="6">The sequence shown here is derived from an EMBL/GenBank/DDBJ whole genome shotgun (WGS) entry which is preliminary data.</text>
</comment>
<dbReference type="Proteomes" id="UP001265700">
    <property type="component" value="Unassembled WGS sequence"/>
</dbReference>
<dbReference type="EMBL" id="JAVDWU010000005">
    <property type="protein sequence ID" value="MDR7150863.1"/>
    <property type="molecule type" value="Genomic_DNA"/>
</dbReference>
<evidence type="ECO:0000256" key="2">
    <source>
        <dbReference type="SAM" id="Coils"/>
    </source>
</evidence>
<organism evidence="6 7">
    <name type="scientific">Hydrogenophaga palleronii</name>
    <dbReference type="NCBI Taxonomy" id="65655"/>
    <lineage>
        <taxon>Bacteria</taxon>
        <taxon>Pseudomonadati</taxon>
        <taxon>Pseudomonadota</taxon>
        <taxon>Betaproteobacteria</taxon>
        <taxon>Burkholderiales</taxon>
        <taxon>Comamonadaceae</taxon>
        <taxon>Hydrogenophaga</taxon>
    </lineage>
</organism>
<feature type="domain" description="Band 7" evidence="5">
    <location>
        <begin position="86"/>
        <end position="258"/>
    </location>
</feature>
<keyword evidence="4" id="KW-0812">Transmembrane</keyword>
<evidence type="ECO:0000256" key="4">
    <source>
        <dbReference type="SAM" id="Phobius"/>
    </source>
</evidence>
<keyword evidence="7" id="KW-1185">Reference proteome</keyword>
<dbReference type="PANTHER" id="PTHR42911">
    <property type="entry name" value="MODULATOR OF FTSH PROTEASE HFLC"/>
    <property type="match status" value="1"/>
</dbReference>
<evidence type="ECO:0000259" key="5">
    <source>
        <dbReference type="Pfam" id="PF01145"/>
    </source>
</evidence>
<keyword evidence="6" id="KW-0378">Hydrolase</keyword>